<accession>A0A1B1YWH0</accession>
<dbReference type="EMBL" id="CP014671">
    <property type="protein sequence ID" value="ANX05099.1"/>
    <property type="molecule type" value="Genomic_DNA"/>
</dbReference>
<protein>
    <recommendedName>
        <fullName evidence="3">3-keto-disaccharide hydrolase domain-containing protein</fullName>
    </recommendedName>
</protein>
<dbReference type="STRING" id="1810504.PG2T_13540"/>
<evidence type="ECO:0000313" key="1">
    <source>
        <dbReference type="EMBL" id="ANX05099.1"/>
    </source>
</evidence>
<dbReference type="KEGG" id="gbi:PG2T_13540"/>
<name>A0A1B1YWH0_9GAMM</name>
<evidence type="ECO:0008006" key="3">
    <source>
        <dbReference type="Google" id="ProtNLM"/>
    </source>
</evidence>
<dbReference type="Proteomes" id="UP000092952">
    <property type="component" value="Chromosome"/>
</dbReference>
<gene>
    <name evidence="1" type="ORF">PG2T_13540</name>
</gene>
<dbReference type="AlphaFoldDB" id="A0A1B1YWH0"/>
<sequence length="360" mass="38170">MADPVATAALAALDSAVKGLAWPPPPAGLSRQLNLSPNSIRPRGLGGYVGEHTAPRGAVRARLLDAILELRVSGGSDAAAGDYLRSLAGTLLTQQRGDLRAQGIERLRRHADDGVDPRQARFDVRFEYRHLPVASEGLIDTIDLGFDTNLTPYRARYRFDLAMRTLAGASAPLAGFVPADDTDLNAASPVGAWSYDALAGCIVQTAATRGGALAVSDSRKAGAQLLWRLDGAPLALAHFIAVVEFESTSQDGIGLVFGRTGANERLHFLASQRNGYHLFGRKAGVGAWSVIGEPAAAGFTTGVRHTLTVTVFDHTLRAALDGVQTLEVQAQTPVPAGEIGFFTHGNDGARFHRVRLIELL</sequence>
<proteinExistence type="predicted"/>
<organism evidence="1 2">
    <name type="scientific">Immundisolibacter cernigliae</name>
    <dbReference type="NCBI Taxonomy" id="1810504"/>
    <lineage>
        <taxon>Bacteria</taxon>
        <taxon>Pseudomonadati</taxon>
        <taxon>Pseudomonadota</taxon>
        <taxon>Gammaproteobacteria</taxon>
        <taxon>Immundisolibacterales</taxon>
        <taxon>Immundisolibacteraceae</taxon>
        <taxon>Immundisolibacter</taxon>
    </lineage>
</organism>
<dbReference type="Gene3D" id="2.60.120.560">
    <property type="entry name" value="Exo-inulinase, domain 1"/>
    <property type="match status" value="1"/>
</dbReference>
<dbReference type="InParanoid" id="A0A1B1YWH0"/>
<dbReference type="RefSeq" id="WP_068806599.1">
    <property type="nucleotide sequence ID" value="NZ_CP014671.1"/>
</dbReference>
<keyword evidence="2" id="KW-1185">Reference proteome</keyword>
<reference evidence="2" key="1">
    <citation type="submission" date="2016-03" db="EMBL/GenBank/DDBJ databases">
        <title>Complete genome sequence of Solimmundus cernigliae, representing a novel lineage of polycyclic aromatic hydrocarbon degraders within the Gammaproteobacteria.</title>
        <authorList>
            <person name="Singleton D.R."/>
            <person name="Dickey A.N."/>
            <person name="Scholl E.H."/>
            <person name="Wright F.A."/>
            <person name="Aitken M.D."/>
        </authorList>
    </citation>
    <scope>NUCLEOTIDE SEQUENCE [LARGE SCALE GENOMIC DNA]</scope>
    <source>
        <strain evidence="2">TR3.2</strain>
    </source>
</reference>
<evidence type="ECO:0000313" key="2">
    <source>
        <dbReference type="Proteomes" id="UP000092952"/>
    </source>
</evidence>
<dbReference type="OrthoDB" id="5592990at2"/>